<dbReference type="RefSeq" id="WP_186292054.1">
    <property type="nucleotide sequence ID" value="NZ_CABHOF010000030.1"/>
</dbReference>
<dbReference type="EMBL" id="CABHOF010000030">
    <property type="protein sequence ID" value="VUX63845.1"/>
    <property type="molecule type" value="Genomic_DNA"/>
</dbReference>
<accession>A0A564WNV1</accession>
<feature type="chain" id="PRO_5021923315" evidence="1">
    <location>
        <begin position="32"/>
        <end position="243"/>
    </location>
</feature>
<dbReference type="AlphaFoldDB" id="A0A564WNV1"/>
<evidence type="ECO:0000313" key="4">
    <source>
        <dbReference type="Proteomes" id="UP000366766"/>
    </source>
</evidence>
<feature type="signal peptide" evidence="1">
    <location>
        <begin position="1"/>
        <end position="31"/>
    </location>
</feature>
<dbReference type="PROSITE" id="PS51781">
    <property type="entry name" value="SH3B"/>
    <property type="match status" value="3"/>
</dbReference>
<protein>
    <submittedName>
        <fullName evidence="3">Bacterial SH3 domain protein</fullName>
    </submittedName>
</protein>
<evidence type="ECO:0000256" key="1">
    <source>
        <dbReference type="SAM" id="SignalP"/>
    </source>
</evidence>
<reference evidence="3 4" key="1">
    <citation type="submission" date="2019-07" db="EMBL/GenBank/DDBJ databases">
        <authorList>
            <person name="Chang H.-W."/>
            <person name="Raman A."/>
            <person name="Venkatesh S."/>
            <person name="Gehrig J."/>
        </authorList>
    </citation>
    <scope>NUCLEOTIDE SEQUENCE [LARGE SCALE GENOMIC DNA]</scope>
    <source>
        <strain evidence="3">Blautia_wexlerae_LFYP_14</strain>
    </source>
</reference>
<organism evidence="3 4">
    <name type="scientific">Blautia wexlerae</name>
    <dbReference type="NCBI Taxonomy" id="418240"/>
    <lineage>
        <taxon>Bacteria</taxon>
        <taxon>Bacillati</taxon>
        <taxon>Bacillota</taxon>
        <taxon>Clostridia</taxon>
        <taxon>Lachnospirales</taxon>
        <taxon>Lachnospiraceae</taxon>
        <taxon>Blautia</taxon>
    </lineage>
</organism>
<dbReference type="Gene3D" id="2.30.30.40">
    <property type="entry name" value="SH3 Domains"/>
    <property type="match status" value="3"/>
</dbReference>
<evidence type="ECO:0000259" key="2">
    <source>
        <dbReference type="PROSITE" id="PS51781"/>
    </source>
</evidence>
<feature type="domain" description="SH3b" evidence="2">
    <location>
        <begin position="107"/>
        <end position="175"/>
    </location>
</feature>
<proteinExistence type="predicted"/>
<name>A0A564WNV1_9FIRM</name>
<feature type="domain" description="SH3b" evidence="2">
    <location>
        <begin position="178"/>
        <end position="243"/>
    </location>
</feature>
<evidence type="ECO:0000313" key="3">
    <source>
        <dbReference type="EMBL" id="VUX63845.1"/>
    </source>
</evidence>
<gene>
    <name evidence="3" type="ORF">BWLFYP14_01204</name>
</gene>
<dbReference type="Proteomes" id="UP000366766">
    <property type="component" value="Unassembled WGS sequence"/>
</dbReference>
<keyword evidence="4" id="KW-1185">Reference proteome</keyword>
<keyword evidence="1" id="KW-0732">Signal</keyword>
<feature type="domain" description="SH3b" evidence="2">
    <location>
        <begin position="32"/>
        <end position="100"/>
    </location>
</feature>
<sequence length="243" mass="26974">MKKRKNIAIPMILAATIAAVSVPCSSQIVMASDTYQVGVIKGYLALLSAMAYDSSNEIGELYSGDTVEVTEYTTSDYWYVYSPKLNRSGYVNNDYLYFLSSQPTSSSGSYTVSVAKGYLALRSAKAYDSSNEIGQLYSGDTVQLIDTSDSQYWYVYSQKLGKNGYVNKDYLIGGTTTYATRTVSVATGYLALRSAKAYDSSNEIGQLYSGDTVQLVDTTDAQYWYIYSQKLCKYGYVNKDYLY</sequence>
<dbReference type="InterPro" id="IPR003646">
    <property type="entry name" value="SH3-like_bac-type"/>
</dbReference>